<dbReference type="PANTHER" id="PTHR43765">
    <property type="entry name" value="2-DEHYDROPANTOATE 2-REDUCTASE-RELATED"/>
    <property type="match status" value="1"/>
</dbReference>
<dbReference type="EC" id="1.1.1.169" evidence="9"/>
<evidence type="ECO:0000256" key="9">
    <source>
        <dbReference type="RuleBase" id="RU362068"/>
    </source>
</evidence>
<evidence type="ECO:0000256" key="4">
    <source>
        <dbReference type="ARBA" id="ARBA00019465"/>
    </source>
</evidence>
<comment type="function">
    <text evidence="1 9">Catalyzes the NADPH-dependent reduction of ketopantoate into pantoic acid.</text>
</comment>
<dbReference type="InterPro" id="IPR013752">
    <property type="entry name" value="KPA_reductase"/>
</dbReference>
<dbReference type="GO" id="GO:0050661">
    <property type="term" value="F:NADP binding"/>
    <property type="evidence" value="ECO:0007669"/>
    <property type="project" value="TreeGrafter"/>
</dbReference>
<evidence type="ECO:0000313" key="12">
    <source>
        <dbReference type="EMBL" id="CAG7605757.1"/>
    </source>
</evidence>
<dbReference type="FunFam" id="1.10.1040.10:FF:000017">
    <property type="entry name" value="2-dehydropantoate 2-reductase"/>
    <property type="match status" value="1"/>
</dbReference>
<protein>
    <recommendedName>
        <fullName evidence="4 9">2-dehydropantoate 2-reductase</fullName>
        <ecNumber evidence="9">1.1.1.169</ecNumber>
    </recommendedName>
    <alternativeName>
        <fullName evidence="9">Ketopantoate reductase</fullName>
    </alternativeName>
</protein>
<dbReference type="Pfam" id="PF02558">
    <property type="entry name" value="ApbA"/>
    <property type="match status" value="1"/>
</dbReference>
<comment type="similarity">
    <text evidence="3 9">Belongs to the ketopantoate reductase family.</text>
</comment>
<comment type="pathway">
    <text evidence="2 9">Cofactor biosynthesis; (R)-pantothenate biosynthesis; (R)-pantoate from 3-methyl-2-oxobutanoate: step 2/2.</text>
</comment>
<dbReference type="RefSeq" id="WP_218090653.1">
    <property type="nucleotide sequence ID" value="NZ_CAJVAS010000002.1"/>
</dbReference>
<keyword evidence="5 9" id="KW-0566">Pantothenate biosynthesis</keyword>
<accession>A0A916JWG6</accession>
<dbReference type="InterPro" id="IPR013332">
    <property type="entry name" value="KPR_N"/>
</dbReference>
<proteinExistence type="inferred from homology"/>
<gene>
    <name evidence="12" type="primary">panE</name>
    <name evidence="12" type="ORF">PAESOLCIP111_00842</name>
</gene>
<evidence type="ECO:0000313" key="13">
    <source>
        <dbReference type="Proteomes" id="UP000693672"/>
    </source>
</evidence>
<organism evidence="12 13">
    <name type="scientific">Paenibacillus solanacearum</name>
    <dbReference type="NCBI Taxonomy" id="2048548"/>
    <lineage>
        <taxon>Bacteria</taxon>
        <taxon>Bacillati</taxon>
        <taxon>Bacillota</taxon>
        <taxon>Bacilli</taxon>
        <taxon>Bacillales</taxon>
        <taxon>Paenibacillaceae</taxon>
        <taxon>Paenibacillus</taxon>
    </lineage>
</organism>
<sequence length="334" mass="35892">MESHRITVIGAGAIGLLFAAKLGMAGLPVELCARTDEQGRLLLNDGVRFRSGPESSANARETIVRPSIRTLEEAAVRSESGDKADVHFILLAVKQAAVTADLVEQVARLSGPSSWVVCLQNGIGHVEALSRRVPAHRIFAAVTTEGALKPAGNEVVHTGVGTTWIGAVRSEGGKAQDEAQKKLVELLNLAGFHTFLSKDITSRVWQKLIMNSAINPLTAILRVHNGELLKRREALKLMRTLYDEAVATAVKLGLAVDSDLWEQLLDVCRKTAGNRSSMLQDVLAGRTTEIDYITGGIIREAERAGLAVPSHQTVYLLVKAMEAGAEADGRTQVL</sequence>
<keyword evidence="6 9" id="KW-0521">NADP</keyword>
<evidence type="ECO:0000259" key="10">
    <source>
        <dbReference type="Pfam" id="PF02558"/>
    </source>
</evidence>
<evidence type="ECO:0000256" key="5">
    <source>
        <dbReference type="ARBA" id="ARBA00022655"/>
    </source>
</evidence>
<dbReference type="GO" id="GO:0008677">
    <property type="term" value="F:2-dehydropantoate 2-reductase activity"/>
    <property type="evidence" value="ECO:0007669"/>
    <property type="project" value="UniProtKB-EC"/>
</dbReference>
<evidence type="ECO:0000259" key="11">
    <source>
        <dbReference type="Pfam" id="PF08546"/>
    </source>
</evidence>
<dbReference type="PANTHER" id="PTHR43765:SF2">
    <property type="entry name" value="2-DEHYDROPANTOATE 2-REDUCTASE"/>
    <property type="match status" value="1"/>
</dbReference>
<feature type="domain" description="Ketopantoate reductase N-terminal" evidence="10">
    <location>
        <begin position="6"/>
        <end position="168"/>
    </location>
</feature>
<dbReference type="Pfam" id="PF08546">
    <property type="entry name" value="ApbA_C"/>
    <property type="match status" value="1"/>
</dbReference>
<evidence type="ECO:0000256" key="2">
    <source>
        <dbReference type="ARBA" id="ARBA00004994"/>
    </source>
</evidence>
<reference evidence="12" key="1">
    <citation type="submission" date="2021-06" db="EMBL/GenBank/DDBJ databases">
        <authorList>
            <person name="Criscuolo A."/>
        </authorList>
    </citation>
    <scope>NUCLEOTIDE SEQUENCE</scope>
    <source>
        <strain evidence="12">CIP111600</strain>
    </source>
</reference>
<evidence type="ECO:0000256" key="8">
    <source>
        <dbReference type="ARBA" id="ARBA00048793"/>
    </source>
</evidence>
<keyword evidence="7 9" id="KW-0560">Oxidoreductase</keyword>
<evidence type="ECO:0000256" key="7">
    <source>
        <dbReference type="ARBA" id="ARBA00023002"/>
    </source>
</evidence>
<dbReference type="NCBIfam" id="TIGR00745">
    <property type="entry name" value="apbA_panE"/>
    <property type="match status" value="1"/>
</dbReference>
<dbReference type="Proteomes" id="UP000693672">
    <property type="component" value="Unassembled WGS sequence"/>
</dbReference>
<dbReference type="AlphaFoldDB" id="A0A916JWG6"/>
<evidence type="ECO:0000256" key="3">
    <source>
        <dbReference type="ARBA" id="ARBA00007870"/>
    </source>
</evidence>
<name>A0A916JWG6_9BACL</name>
<dbReference type="GO" id="GO:0005737">
    <property type="term" value="C:cytoplasm"/>
    <property type="evidence" value="ECO:0007669"/>
    <property type="project" value="TreeGrafter"/>
</dbReference>
<comment type="catalytic activity">
    <reaction evidence="8 9">
        <text>(R)-pantoate + NADP(+) = 2-dehydropantoate + NADPH + H(+)</text>
        <dbReference type="Rhea" id="RHEA:16233"/>
        <dbReference type="ChEBI" id="CHEBI:11561"/>
        <dbReference type="ChEBI" id="CHEBI:15378"/>
        <dbReference type="ChEBI" id="CHEBI:15980"/>
        <dbReference type="ChEBI" id="CHEBI:57783"/>
        <dbReference type="ChEBI" id="CHEBI:58349"/>
        <dbReference type="EC" id="1.1.1.169"/>
    </reaction>
</comment>
<dbReference type="EMBL" id="CAJVAS010000002">
    <property type="protein sequence ID" value="CAG7605757.1"/>
    <property type="molecule type" value="Genomic_DNA"/>
</dbReference>
<dbReference type="InterPro" id="IPR003710">
    <property type="entry name" value="ApbA"/>
</dbReference>
<feature type="domain" description="Ketopantoate reductase C-terminal" evidence="11">
    <location>
        <begin position="199"/>
        <end position="322"/>
    </location>
</feature>
<evidence type="ECO:0000256" key="6">
    <source>
        <dbReference type="ARBA" id="ARBA00022857"/>
    </source>
</evidence>
<comment type="caution">
    <text evidence="12">The sequence shown here is derived from an EMBL/GenBank/DDBJ whole genome shotgun (WGS) entry which is preliminary data.</text>
</comment>
<dbReference type="InterPro" id="IPR050838">
    <property type="entry name" value="Ketopantoate_reductase"/>
</dbReference>
<keyword evidence="13" id="KW-1185">Reference proteome</keyword>
<evidence type="ECO:0000256" key="1">
    <source>
        <dbReference type="ARBA" id="ARBA00002919"/>
    </source>
</evidence>
<dbReference type="GO" id="GO:0015940">
    <property type="term" value="P:pantothenate biosynthetic process"/>
    <property type="evidence" value="ECO:0007669"/>
    <property type="project" value="UniProtKB-KW"/>
</dbReference>